<gene>
    <name evidence="2" type="ORF">CSSPTR1EN2_LOCUS1561</name>
</gene>
<evidence type="ECO:0000313" key="2">
    <source>
        <dbReference type="EMBL" id="CAK9191779.1"/>
    </source>
</evidence>
<reference evidence="2 3" key="1">
    <citation type="submission" date="2024-02" db="EMBL/GenBank/DDBJ databases">
        <authorList>
            <consortium name="ELIXIR-Norway"/>
            <consortium name="Elixir Norway"/>
        </authorList>
    </citation>
    <scope>NUCLEOTIDE SEQUENCE [LARGE SCALE GENOMIC DNA]</scope>
</reference>
<name>A0ABP0TBL6_9BRYO</name>
<accession>A0ABP0TBL6</accession>
<keyword evidence="1" id="KW-0732">Signal</keyword>
<dbReference type="Proteomes" id="UP001497512">
    <property type="component" value="Chromosome 1"/>
</dbReference>
<evidence type="ECO:0000256" key="1">
    <source>
        <dbReference type="SAM" id="SignalP"/>
    </source>
</evidence>
<keyword evidence="3" id="KW-1185">Reference proteome</keyword>
<sequence length="80" mass="8932">MMMLVVIVSLAVFACRGLVQALAFPAPDFNNCNNYQGCCPAPYNGTISEKLYVFDRKLPMRTRPAAHLSDDAYIAKYQRA</sequence>
<protein>
    <submittedName>
        <fullName evidence="2">Uncharacterized protein</fullName>
    </submittedName>
</protein>
<feature type="signal peptide" evidence="1">
    <location>
        <begin position="1"/>
        <end position="21"/>
    </location>
</feature>
<dbReference type="EMBL" id="OZ019893">
    <property type="protein sequence ID" value="CAK9191779.1"/>
    <property type="molecule type" value="Genomic_DNA"/>
</dbReference>
<evidence type="ECO:0000313" key="3">
    <source>
        <dbReference type="Proteomes" id="UP001497512"/>
    </source>
</evidence>
<feature type="chain" id="PRO_5047279267" evidence="1">
    <location>
        <begin position="22"/>
        <end position="80"/>
    </location>
</feature>
<proteinExistence type="predicted"/>
<organism evidence="2 3">
    <name type="scientific">Sphagnum troendelagicum</name>
    <dbReference type="NCBI Taxonomy" id="128251"/>
    <lineage>
        <taxon>Eukaryota</taxon>
        <taxon>Viridiplantae</taxon>
        <taxon>Streptophyta</taxon>
        <taxon>Embryophyta</taxon>
        <taxon>Bryophyta</taxon>
        <taxon>Sphagnophytina</taxon>
        <taxon>Sphagnopsida</taxon>
        <taxon>Sphagnales</taxon>
        <taxon>Sphagnaceae</taxon>
        <taxon>Sphagnum</taxon>
    </lineage>
</organism>